<dbReference type="SUPFAM" id="SSF51735">
    <property type="entry name" value="NAD(P)-binding Rossmann-fold domains"/>
    <property type="match status" value="1"/>
</dbReference>
<name>A0ABW4Y3G9_9GAMM</name>
<comment type="caution">
    <text evidence="6">The sequence shown here is derived from an EMBL/GenBank/DDBJ whole genome shotgun (WGS) entry which is preliminary data.</text>
</comment>
<evidence type="ECO:0000256" key="4">
    <source>
        <dbReference type="ARBA" id="ARBA00022833"/>
    </source>
</evidence>
<protein>
    <submittedName>
        <fullName evidence="6">Zinc-binding alcohol dehydrogenase</fullName>
    </submittedName>
</protein>
<evidence type="ECO:0000313" key="6">
    <source>
        <dbReference type="EMBL" id="MFD2110249.1"/>
    </source>
</evidence>
<evidence type="ECO:0000256" key="2">
    <source>
        <dbReference type="ARBA" id="ARBA00008072"/>
    </source>
</evidence>
<dbReference type="RefSeq" id="WP_386021455.1">
    <property type="nucleotide sequence ID" value="NZ_JBHUHX010000001.1"/>
</dbReference>
<evidence type="ECO:0000256" key="1">
    <source>
        <dbReference type="ARBA" id="ARBA00001947"/>
    </source>
</evidence>
<gene>
    <name evidence="6" type="ORF">ACFSJC_00160</name>
</gene>
<organism evidence="6 7">
    <name type="scientific">Thiorhodococcus fuscus</name>
    <dbReference type="NCBI Taxonomy" id="527200"/>
    <lineage>
        <taxon>Bacteria</taxon>
        <taxon>Pseudomonadati</taxon>
        <taxon>Pseudomonadota</taxon>
        <taxon>Gammaproteobacteria</taxon>
        <taxon>Chromatiales</taxon>
        <taxon>Chromatiaceae</taxon>
        <taxon>Thiorhodococcus</taxon>
    </lineage>
</organism>
<keyword evidence="7" id="KW-1185">Reference proteome</keyword>
<dbReference type="Proteomes" id="UP001597337">
    <property type="component" value="Unassembled WGS sequence"/>
</dbReference>
<keyword evidence="3" id="KW-0479">Metal-binding</keyword>
<dbReference type="SUPFAM" id="SSF50129">
    <property type="entry name" value="GroES-like"/>
    <property type="match status" value="1"/>
</dbReference>
<dbReference type="CDD" id="cd08255">
    <property type="entry name" value="2-desacetyl-2-hydroxyethyl_bacteriochlorophyllide_like"/>
    <property type="match status" value="1"/>
</dbReference>
<comment type="similarity">
    <text evidence="2">Belongs to the zinc-containing alcohol dehydrogenase family.</text>
</comment>
<accession>A0ABW4Y3G9</accession>
<reference evidence="7" key="1">
    <citation type="journal article" date="2019" name="Int. J. Syst. Evol. Microbiol.">
        <title>The Global Catalogue of Microorganisms (GCM) 10K type strain sequencing project: providing services to taxonomists for standard genome sequencing and annotation.</title>
        <authorList>
            <consortium name="The Broad Institute Genomics Platform"/>
            <consortium name="The Broad Institute Genome Sequencing Center for Infectious Disease"/>
            <person name="Wu L."/>
            <person name="Ma J."/>
        </authorList>
    </citation>
    <scope>NUCLEOTIDE SEQUENCE [LARGE SCALE GENOMIC DNA]</scope>
    <source>
        <strain evidence="7">KACC 12597</strain>
    </source>
</reference>
<dbReference type="Gene3D" id="3.90.180.10">
    <property type="entry name" value="Medium-chain alcohol dehydrogenases, catalytic domain"/>
    <property type="match status" value="2"/>
</dbReference>
<proteinExistence type="inferred from homology"/>
<evidence type="ECO:0000256" key="5">
    <source>
        <dbReference type="ARBA" id="ARBA00023002"/>
    </source>
</evidence>
<keyword evidence="4" id="KW-0862">Zinc</keyword>
<sequence length="336" mass="36611">MPGEGGSTRAFWIRSPGQGELRDETLPHLDEGQVRVRTLYSGISRGTESLVYRGEVPESEYERMRAPFQAGDFPGPVKYGYCNVGIIEAGPDALMGAPVFCLHPHQTLYQVPTEWVHPLPEGLPPERAILAANMETAVNGLWDATPRVGDRIAVVGAGVLGCLCAWLASRIPGCEVELIDIDPQRAPVAAALGIVFRQPGEASPDADRVVHASGAPAGLSTALELAGFEARVIELSWFGTRTVPLALGKAFHQRRLRLISSQVGSVSDAQRARWDHRRRMRLALRLLRDPVLDCLISGESPFSELPEVQARLAQNPPGVLMHRIRYPRDNRGTGDG</sequence>
<dbReference type="InterPro" id="IPR036291">
    <property type="entry name" value="NAD(P)-bd_dom_sf"/>
</dbReference>
<dbReference type="InterPro" id="IPR011032">
    <property type="entry name" value="GroES-like_sf"/>
</dbReference>
<dbReference type="Gene3D" id="3.40.50.720">
    <property type="entry name" value="NAD(P)-binding Rossmann-like Domain"/>
    <property type="match status" value="1"/>
</dbReference>
<dbReference type="PANTHER" id="PTHR43350:SF19">
    <property type="entry name" value="D-GULOSIDE 3-DEHYDROGENASE"/>
    <property type="match status" value="1"/>
</dbReference>
<keyword evidence="5" id="KW-0560">Oxidoreductase</keyword>
<dbReference type="EMBL" id="JBHUHX010000001">
    <property type="protein sequence ID" value="MFD2110249.1"/>
    <property type="molecule type" value="Genomic_DNA"/>
</dbReference>
<dbReference type="PANTHER" id="PTHR43350">
    <property type="entry name" value="NAD-DEPENDENT ALCOHOL DEHYDROGENASE"/>
    <property type="match status" value="1"/>
</dbReference>
<evidence type="ECO:0000313" key="7">
    <source>
        <dbReference type="Proteomes" id="UP001597337"/>
    </source>
</evidence>
<comment type="cofactor">
    <cofactor evidence="1">
        <name>Zn(2+)</name>
        <dbReference type="ChEBI" id="CHEBI:29105"/>
    </cofactor>
</comment>
<evidence type="ECO:0000256" key="3">
    <source>
        <dbReference type="ARBA" id="ARBA00022723"/>
    </source>
</evidence>